<evidence type="ECO:0000259" key="2">
    <source>
        <dbReference type="Pfam" id="PF00975"/>
    </source>
</evidence>
<protein>
    <submittedName>
        <fullName evidence="3">Medium-chain acyl-[acyl-carrier-protein] hydrolase</fullName>
        <ecNumber evidence="3">3.1.2.21</ecNumber>
    </submittedName>
</protein>
<keyword evidence="4" id="KW-1185">Reference proteome</keyword>
<evidence type="ECO:0000313" key="3">
    <source>
        <dbReference type="EMBL" id="MBB4761977.1"/>
    </source>
</evidence>
<proteinExistence type="inferred from homology"/>
<dbReference type="InterPro" id="IPR012223">
    <property type="entry name" value="TEII"/>
</dbReference>
<dbReference type="InterPro" id="IPR029058">
    <property type="entry name" value="AB_hydrolase_fold"/>
</dbReference>
<dbReference type="GO" id="GO:0008610">
    <property type="term" value="P:lipid biosynthetic process"/>
    <property type="evidence" value="ECO:0007669"/>
    <property type="project" value="TreeGrafter"/>
</dbReference>
<dbReference type="InterPro" id="IPR001031">
    <property type="entry name" value="Thioesterase"/>
</dbReference>
<comment type="caution">
    <text evidence="3">The sequence shown here is derived from an EMBL/GenBank/DDBJ whole genome shotgun (WGS) entry which is preliminary data.</text>
</comment>
<gene>
    <name evidence="3" type="ORF">BJ971_002533</name>
</gene>
<dbReference type="Gene3D" id="3.40.50.1820">
    <property type="entry name" value="alpha/beta hydrolase"/>
    <property type="match status" value="1"/>
</dbReference>
<dbReference type="GO" id="GO:0016297">
    <property type="term" value="F:fatty acyl-[ACP] hydrolase activity"/>
    <property type="evidence" value="ECO:0007669"/>
    <property type="project" value="UniProtKB-EC"/>
</dbReference>
<organism evidence="3 4">
    <name type="scientific">Actinoplanes digitatis</name>
    <dbReference type="NCBI Taxonomy" id="1868"/>
    <lineage>
        <taxon>Bacteria</taxon>
        <taxon>Bacillati</taxon>
        <taxon>Actinomycetota</taxon>
        <taxon>Actinomycetes</taxon>
        <taxon>Micromonosporales</taxon>
        <taxon>Micromonosporaceae</taxon>
        <taxon>Actinoplanes</taxon>
    </lineage>
</organism>
<dbReference type="EMBL" id="JACHNH010000001">
    <property type="protein sequence ID" value="MBB4761977.1"/>
    <property type="molecule type" value="Genomic_DNA"/>
</dbReference>
<dbReference type="RefSeq" id="WP_184992748.1">
    <property type="nucleotide sequence ID" value="NZ_BOMK01000002.1"/>
</dbReference>
<dbReference type="Proteomes" id="UP000578112">
    <property type="component" value="Unassembled WGS sequence"/>
</dbReference>
<dbReference type="SUPFAM" id="SSF53474">
    <property type="entry name" value="alpha/beta-Hydrolases"/>
    <property type="match status" value="1"/>
</dbReference>
<dbReference type="Pfam" id="PF00975">
    <property type="entry name" value="Thioesterase"/>
    <property type="match status" value="1"/>
</dbReference>
<dbReference type="PANTHER" id="PTHR11487:SF0">
    <property type="entry name" value="S-ACYL FATTY ACID SYNTHASE THIOESTERASE, MEDIUM CHAIN"/>
    <property type="match status" value="1"/>
</dbReference>
<reference evidence="3 4" key="1">
    <citation type="submission" date="2020-08" db="EMBL/GenBank/DDBJ databases">
        <title>Sequencing the genomes of 1000 actinobacteria strains.</title>
        <authorList>
            <person name="Klenk H.-P."/>
        </authorList>
    </citation>
    <scope>NUCLEOTIDE SEQUENCE [LARGE SCALE GENOMIC DNA]</scope>
    <source>
        <strain evidence="3 4">DSM 43149</strain>
    </source>
</reference>
<comment type="similarity">
    <text evidence="1">Belongs to the thioesterase family.</text>
</comment>
<accession>A0A7W7MPR2</accession>
<name>A0A7W7MPR2_9ACTN</name>
<feature type="domain" description="Thioesterase" evidence="2">
    <location>
        <begin position="23"/>
        <end position="245"/>
    </location>
</feature>
<keyword evidence="3" id="KW-0378">Hydrolase</keyword>
<sequence length="253" mass="27390">MTRAAVESAWISCAGRRPAATVRLFCFPYAGGGATAFQPWSTRLPANVEVWPVCLPGREQRLFDPAYTSLDDLVRELRGELAGPIAGSGVPVAFFGHSMGALLAFELARALRDNGDTQPSTLVLSGRAAPHHVTGRRLSALPDDEFVAAVQRFGATPAAALDDPELRELCLPMLRADFTMAETYTYRPGPALDLPLTTWSGRQDRGATPDLVEKWAGYTTGPVRHHTFPGGHFFLHADGSVFDALSEDLDRGR</sequence>
<evidence type="ECO:0000313" key="4">
    <source>
        <dbReference type="Proteomes" id="UP000578112"/>
    </source>
</evidence>
<evidence type="ECO:0000256" key="1">
    <source>
        <dbReference type="ARBA" id="ARBA00007169"/>
    </source>
</evidence>
<dbReference type="PANTHER" id="PTHR11487">
    <property type="entry name" value="THIOESTERASE"/>
    <property type="match status" value="1"/>
</dbReference>
<dbReference type="EC" id="3.1.2.21" evidence="3"/>
<dbReference type="AlphaFoldDB" id="A0A7W7MPR2"/>